<protein>
    <submittedName>
        <fullName evidence="1">Uncharacterized protein</fullName>
    </submittedName>
</protein>
<keyword evidence="2" id="KW-1185">Reference proteome</keyword>
<accession>A0ABP0TZ58</accession>
<dbReference type="Proteomes" id="UP001497512">
    <property type="component" value="Chromosome 16"/>
</dbReference>
<gene>
    <name evidence="1" type="ORF">CSSPTR1EN2_LOCUS9132</name>
</gene>
<name>A0ABP0TZ58_9BRYO</name>
<dbReference type="PANTHER" id="PTHR21178">
    <property type="entry name" value="CILIA- AND FLAGELLA-ASSOCIATED PROTEIN 61"/>
    <property type="match status" value="1"/>
</dbReference>
<dbReference type="EMBL" id="OZ019908">
    <property type="protein sequence ID" value="CAK9208089.1"/>
    <property type="molecule type" value="Genomic_DNA"/>
</dbReference>
<evidence type="ECO:0000313" key="1">
    <source>
        <dbReference type="EMBL" id="CAK9208089.1"/>
    </source>
</evidence>
<evidence type="ECO:0000313" key="2">
    <source>
        <dbReference type="Proteomes" id="UP001497512"/>
    </source>
</evidence>
<sequence length="141" mass="15552">MAAPIVKFRLAENEDIVKVTQNFHEKLKEVRSTFGKVNVAATAELCLCCVVGIDANDKVVAFGAIDDRPSLPQNLTLSNQAMDWAIQEASDLGYLSDSMMWLRVCVSMPDNKEDEDSLLKETLHALFSVSPTTQVILHVGQ</sequence>
<dbReference type="PANTHER" id="PTHR21178:SF8">
    <property type="entry name" value="CILIA- AND FLAGELLA-ASSOCIATED PROTEIN 61"/>
    <property type="match status" value="1"/>
</dbReference>
<proteinExistence type="predicted"/>
<dbReference type="InterPro" id="IPR038884">
    <property type="entry name" value="CFAP61"/>
</dbReference>
<reference evidence="1" key="1">
    <citation type="submission" date="2024-02" db="EMBL/GenBank/DDBJ databases">
        <authorList>
            <consortium name="ELIXIR-Norway"/>
            <consortium name="Elixir Norway"/>
        </authorList>
    </citation>
    <scope>NUCLEOTIDE SEQUENCE</scope>
</reference>
<organism evidence="1 2">
    <name type="scientific">Sphagnum troendelagicum</name>
    <dbReference type="NCBI Taxonomy" id="128251"/>
    <lineage>
        <taxon>Eukaryota</taxon>
        <taxon>Viridiplantae</taxon>
        <taxon>Streptophyta</taxon>
        <taxon>Embryophyta</taxon>
        <taxon>Bryophyta</taxon>
        <taxon>Sphagnophytina</taxon>
        <taxon>Sphagnopsida</taxon>
        <taxon>Sphagnales</taxon>
        <taxon>Sphagnaceae</taxon>
        <taxon>Sphagnum</taxon>
    </lineage>
</organism>